<dbReference type="SUPFAM" id="SSF53271">
    <property type="entry name" value="PRTase-like"/>
    <property type="match status" value="2"/>
</dbReference>
<evidence type="ECO:0000256" key="1">
    <source>
        <dbReference type="ARBA" id="ARBA00022727"/>
    </source>
</evidence>
<dbReference type="GO" id="GO:0000287">
    <property type="term" value="F:magnesium ion binding"/>
    <property type="evidence" value="ECO:0007669"/>
    <property type="project" value="InterPro"/>
</dbReference>
<dbReference type="PANTHER" id="PTHR10210">
    <property type="entry name" value="RIBOSE-PHOSPHATE DIPHOSPHOKINASE FAMILY MEMBER"/>
    <property type="match status" value="1"/>
</dbReference>
<feature type="domain" description="Ribose-phosphate pyrophosphokinase N-terminal" evidence="4">
    <location>
        <begin position="8"/>
        <end position="118"/>
    </location>
</feature>
<dbReference type="InterPro" id="IPR000836">
    <property type="entry name" value="PRTase_dom"/>
</dbReference>
<evidence type="ECO:0000259" key="3">
    <source>
        <dbReference type="Pfam" id="PF00156"/>
    </source>
</evidence>
<feature type="domain" description="Phosphoribosyltransferase" evidence="3">
    <location>
        <begin position="146"/>
        <end position="277"/>
    </location>
</feature>
<dbReference type="GO" id="GO:0006164">
    <property type="term" value="P:purine nucleotide biosynthetic process"/>
    <property type="evidence" value="ECO:0007669"/>
    <property type="project" value="TreeGrafter"/>
</dbReference>
<sequence length="298" mass="32366">MVMDDAMIVLGFEGSRDQTEKLAAQLQVPFDLIKVHRFPDGESCVTVPIGLPETVVFMLSLDQPNQKLIELLLAESAARKHGCKKSVLVAPYLCYMRQDIEFEPGQAISQLIIGDLLSRCFDTVITIDPHLHRIKSLDEAFTHCEAISLSAAGLIGTHLSNNAENTILVGPDEESEQWVKVAAKHSGMPWCVASKVRSGDRNVKVALPKVDFQGKHAILLDDVISSGHTMKEAAEALLEAGCTRVDAACTHALFAAGAEQALKASGVNSVISCNSIPHQSNRIDLSPLFAETLRARLY</sequence>
<keyword evidence="1 2" id="KW-0545">Nucleotide biosynthesis</keyword>
<dbReference type="GO" id="GO:0004749">
    <property type="term" value="F:ribose phosphate diphosphokinase activity"/>
    <property type="evidence" value="ECO:0007669"/>
    <property type="project" value="TreeGrafter"/>
</dbReference>
<comment type="similarity">
    <text evidence="2">Belongs to the ribose-phosphate pyrophosphokinase family.</text>
</comment>
<organism evidence="5 6">
    <name type="scientific">Ketobacter alkanivorans</name>
    <dbReference type="NCBI Taxonomy" id="1917421"/>
    <lineage>
        <taxon>Bacteria</taxon>
        <taxon>Pseudomonadati</taxon>
        <taxon>Pseudomonadota</taxon>
        <taxon>Gammaproteobacteria</taxon>
        <taxon>Pseudomonadales</taxon>
        <taxon>Ketobacteraceae</taxon>
        <taxon>Ketobacter</taxon>
    </lineage>
</organism>
<evidence type="ECO:0000313" key="6">
    <source>
        <dbReference type="Proteomes" id="UP000235116"/>
    </source>
</evidence>
<dbReference type="EMBL" id="CP022684">
    <property type="protein sequence ID" value="AUM11329.1"/>
    <property type="molecule type" value="Genomic_DNA"/>
</dbReference>
<dbReference type="OrthoDB" id="324294at2"/>
<dbReference type="Pfam" id="PF00156">
    <property type="entry name" value="Pribosyltran"/>
    <property type="match status" value="1"/>
</dbReference>
<dbReference type="PANTHER" id="PTHR10210:SF41">
    <property type="entry name" value="RIBOSE-PHOSPHATE PYROPHOSPHOKINASE 1, CHLOROPLASTIC"/>
    <property type="match status" value="1"/>
</dbReference>
<accession>A0A2K9LG54</accession>
<dbReference type="InterPro" id="IPR005946">
    <property type="entry name" value="Rib-P_diPkinase"/>
</dbReference>
<name>A0A2K9LG54_9GAMM</name>
<dbReference type="KEGG" id="kak:Kalk_02295"/>
<dbReference type="NCBIfam" id="TIGR01251">
    <property type="entry name" value="ribP_PPkin"/>
    <property type="match status" value="1"/>
</dbReference>
<dbReference type="GO" id="GO:0006015">
    <property type="term" value="P:5-phosphoribose 1-diphosphate biosynthetic process"/>
    <property type="evidence" value="ECO:0007669"/>
    <property type="project" value="TreeGrafter"/>
</dbReference>
<dbReference type="Proteomes" id="UP000235116">
    <property type="component" value="Chromosome"/>
</dbReference>
<evidence type="ECO:0000259" key="4">
    <source>
        <dbReference type="Pfam" id="PF13793"/>
    </source>
</evidence>
<evidence type="ECO:0000313" key="5">
    <source>
        <dbReference type="EMBL" id="AUM11329.1"/>
    </source>
</evidence>
<gene>
    <name evidence="5" type="ORF">Kalk_02295</name>
</gene>
<dbReference type="CDD" id="cd06223">
    <property type="entry name" value="PRTases_typeI"/>
    <property type="match status" value="1"/>
</dbReference>
<dbReference type="AlphaFoldDB" id="A0A2K9LG54"/>
<dbReference type="InterPro" id="IPR029099">
    <property type="entry name" value="Pribosyltran_N"/>
</dbReference>
<reference evidence="6" key="1">
    <citation type="submission" date="2017-08" db="EMBL/GenBank/DDBJ databases">
        <title>Direct submision.</title>
        <authorList>
            <person name="Kim S.-J."/>
            <person name="Rhee S.-K."/>
        </authorList>
    </citation>
    <scope>NUCLEOTIDE SEQUENCE [LARGE SCALE GENOMIC DNA]</scope>
    <source>
        <strain evidence="6">GI5</strain>
    </source>
</reference>
<dbReference type="RefSeq" id="WP_101892669.1">
    <property type="nucleotide sequence ID" value="NZ_CP022684.1"/>
</dbReference>
<dbReference type="InterPro" id="IPR029057">
    <property type="entry name" value="PRTase-like"/>
</dbReference>
<dbReference type="SMART" id="SM01400">
    <property type="entry name" value="Pribosyltran_N"/>
    <property type="match status" value="1"/>
</dbReference>
<evidence type="ECO:0000256" key="2">
    <source>
        <dbReference type="RuleBase" id="RU004324"/>
    </source>
</evidence>
<dbReference type="GO" id="GO:0005737">
    <property type="term" value="C:cytoplasm"/>
    <property type="evidence" value="ECO:0007669"/>
    <property type="project" value="TreeGrafter"/>
</dbReference>
<dbReference type="GO" id="GO:0002189">
    <property type="term" value="C:ribose phosphate diphosphokinase complex"/>
    <property type="evidence" value="ECO:0007669"/>
    <property type="project" value="TreeGrafter"/>
</dbReference>
<keyword evidence="6" id="KW-1185">Reference proteome</keyword>
<dbReference type="Pfam" id="PF13793">
    <property type="entry name" value="Pribosyltran_N"/>
    <property type="match status" value="1"/>
</dbReference>
<protein>
    <submittedName>
        <fullName evidence="5">Uncharacterized protein</fullName>
    </submittedName>
</protein>
<dbReference type="NCBIfam" id="NF005537">
    <property type="entry name" value="PRK07199.1"/>
    <property type="match status" value="1"/>
</dbReference>
<proteinExistence type="inferred from homology"/>
<dbReference type="Gene3D" id="3.40.50.2020">
    <property type="match status" value="2"/>
</dbReference>